<dbReference type="Gene3D" id="2.30.30.60">
    <property type="match status" value="1"/>
</dbReference>
<evidence type="ECO:0000256" key="6">
    <source>
        <dbReference type="RuleBase" id="RU369025"/>
    </source>
</evidence>
<protein>
    <recommendedName>
        <fullName evidence="6">Small-conductance mechanosensitive channel</fullName>
    </recommendedName>
</protein>
<dbReference type="GO" id="GO:0005886">
    <property type="term" value="C:plasma membrane"/>
    <property type="evidence" value="ECO:0007669"/>
    <property type="project" value="UniProtKB-SubCell"/>
</dbReference>
<dbReference type="InterPro" id="IPR023408">
    <property type="entry name" value="MscS_beta-dom_sf"/>
</dbReference>
<evidence type="ECO:0000256" key="5">
    <source>
        <dbReference type="ARBA" id="ARBA00023136"/>
    </source>
</evidence>
<proteinExistence type="inferred from homology"/>
<dbReference type="InterPro" id="IPR011014">
    <property type="entry name" value="MscS_channel_TM-2"/>
</dbReference>
<comment type="similarity">
    <text evidence="2 6">Belongs to the MscS (TC 1.A.23) family.</text>
</comment>
<comment type="subcellular location">
    <subcellularLocation>
        <location evidence="6">Cell inner membrane</location>
        <topology evidence="6">Multi-pass membrane protein</topology>
    </subcellularLocation>
    <subcellularLocation>
        <location evidence="1">Membrane</location>
        <topology evidence="1">Multi-pass membrane protein</topology>
    </subcellularLocation>
</comment>
<dbReference type="SUPFAM" id="SSF82861">
    <property type="entry name" value="Mechanosensitive channel protein MscS (YggB), transmembrane region"/>
    <property type="match status" value="1"/>
</dbReference>
<dbReference type="InterPro" id="IPR045275">
    <property type="entry name" value="MscS_archaea/bacteria_type"/>
</dbReference>
<reference evidence="8 9" key="1">
    <citation type="submission" date="2018-08" db="EMBL/GenBank/DDBJ databases">
        <title>Neisseria zalophi ATCC BAA-2455 complete genome.</title>
        <authorList>
            <person name="Veseli I.A."/>
            <person name="Buttler R."/>
            <person name="Mascarenhas dos Santos A.C."/>
            <person name="Pombert J.-F."/>
        </authorList>
    </citation>
    <scope>NUCLEOTIDE SEQUENCE [LARGE SCALE GENOMIC DNA]</scope>
    <source>
        <strain evidence="8 9">ATCC BAA-2455</strain>
    </source>
</reference>
<evidence type="ECO:0000256" key="1">
    <source>
        <dbReference type="ARBA" id="ARBA00004141"/>
    </source>
</evidence>
<dbReference type="KEGG" id="nzl:D0T92_04565"/>
<dbReference type="InterPro" id="IPR010920">
    <property type="entry name" value="LSM_dom_sf"/>
</dbReference>
<name>A0A5J6PYE8_9NEIS</name>
<keyword evidence="6" id="KW-0997">Cell inner membrane</keyword>
<evidence type="ECO:0000313" key="8">
    <source>
        <dbReference type="EMBL" id="QEY25877.1"/>
    </source>
</evidence>
<dbReference type="EMBL" id="CP031700">
    <property type="protein sequence ID" value="QEY25877.1"/>
    <property type="molecule type" value="Genomic_DNA"/>
</dbReference>
<accession>A0A5J6PYE8</accession>
<keyword evidence="3 6" id="KW-0812">Transmembrane</keyword>
<keyword evidence="6" id="KW-0407">Ion channel</keyword>
<comment type="function">
    <text evidence="6">Mechanosensitive channel that participates in the regulation of osmotic pressure changes within the cell, opening in response to stretch forces in the membrane lipid bilayer, without the need for other proteins. Contributes to normal resistance to hypoosmotic shock. Forms an ion channel of 1.0 nanosiemens conductance with a slight preference for anions.</text>
</comment>
<feature type="transmembrane region" description="Helical" evidence="6">
    <location>
        <begin position="75"/>
        <end position="97"/>
    </location>
</feature>
<evidence type="ECO:0000256" key="4">
    <source>
        <dbReference type="ARBA" id="ARBA00022989"/>
    </source>
</evidence>
<evidence type="ECO:0000256" key="3">
    <source>
        <dbReference type="ARBA" id="ARBA00022692"/>
    </source>
</evidence>
<keyword evidence="6" id="KW-0813">Transport</keyword>
<dbReference type="OrthoDB" id="9793781at2"/>
<feature type="transmembrane region" description="Helical" evidence="6">
    <location>
        <begin position="34"/>
        <end position="54"/>
    </location>
</feature>
<dbReference type="GO" id="GO:0008381">
    <property type="term" value="F:mechanosensitive monoatomic ion channel activity"/>
    <property type="evidence" value="ECO:0007669"/>
    <property type="project" value="InterPro"/>
</dbReference>
<dbReference type="PANTHER" id="PTHR30221">
    <property type="entry name" value="SMALL-CONDUCTANCE MECHANOSENSITIVE CHANNEL"/>
    <property type="match status" value="1"/>
</dbReference>
<evidence type="ECO:0000256" key="2">
    <source>
        <dbReference type="ARBA" id="ARBA00008017"/>
    </source>
</evidence>
<dbReference type="RefSeq" id="WP_151050631.1">
    <property type="nucleotide sequence ID" value="NZ_CP031700.1"/>
</dbReference>
<keyword evidence="5 6" id="KW-0472">Membrane</keyword>
<dbReference type="PANTHER" id="PTHR30221:SF1">
    <property type="entry name" value="SMALL-CONDUCTANCE MECHANOSENSITIVE CHANNEL"/>
    <property type="match status" value="1"/>
</dbReference>
<organism evidence="8 9">
    <name type="scientific">Neisseria zalophi</name>
    <dbReference type="NCBI Taxonomy" id="640030"/>
    <lineage>
        <taxon>Bacteria</taxon>
        <taxon>Pseudomonadati</taxon>
        <taxon>Pseudomonadota</taxon>
        <taxon>Betaproteobacteria</taxon>
        <taxon>Neisseriales</taxon>
        <taxon>Neisseriaceae</taxon>
        <taxon>Neisseria</taxon>
    </lineage>
</organism>
<comment type="subunit">
    <text evidence="6">Homoheptamer.</text>
</comment>
<keyword evidence="6" id="KW-1003">Cell membrane</keyword>
<dbReference type="InterPro" id="IPR006685">
    <property type="entry name" value="MscS_channel_2nd"/>
</dbReference>
<feature type="domain" description="Mechanosensitive ion channel MscS" evidence="7">
    <location>
        <begin position="122"/>
        <end position="185"/>
    </location>
</feature>
<dbReference type="Gene3D" id="1.10.287.1260">
    <property type="match status" value="1"/>
</dbReference>
<gene>
    <name evidence="8" type="ORF">D0T92_04565</name>
</gene>
<dbReference type="Pfam" id="PF00924">
    <property type="entry name" value="MS_channel_2nd"/>
    <property type="match status" value="1"/>
</dbReference>
<keyword evidence="9" id="KW-1185">Reference proteome</keyword>
<keyword evidence="4 6" id="KW-1133">Transmembrane helix</keyword>
<dbReference type="Proteomes" id="UP000325713">
    <property type="component" value="Chromosome"/>
</dbReference>
<dbReference type="AlphaFoldDB" id="A0A5J6PYE8"/>
<comment type="caution">
    <text evidence="6">Lacks conserved residue(s) required for the propagation of feature annotation.</text>
</comment>
<evidence type="ECO:0000259" key="7">
    <source>
        <dbReference type="Pfam" id="PF00924"/>
    </source>
</evidence>
<keyword evidence="6" id="KW-0406">Ion transport</keyword>
<evidence type="ECO:0000313" key="9">
    <source>
        <dbReference type="Proteomes" id="UP000325713"/>
    </source>
</evidence>
<sequence>MDTEQVIEQTVNHVPYGVMTAGVQSMVAAFWARVPYMMTALVVFIIFWFISRLFKLAVRKLLANRLAKRMNLLLVLQRIGASLIVFAGFLAAMMIALPDFTPTKLISTLGIGSVAIGFAFKDIFQNMLSGILLLLSEPFQIGDRIVSGDFEGTVENIEIRATTLRTSNGRRIVIPNSQLFTSPVTVNTSGRRYRQSTTLTLPAGRDPEQVKQDILKVLAEGCQNIEDPEVVMTALSDTAATLELYWWSHGYGDDHHIADQVLSCVRPLLMPTAEV</sequence>
<dbReference type="SUPFAM" id="SSF50182">
    <property type="entry name" value="Sm-like ribonucleoproteins"/>
    <property type="match status" value="1"/>
</dbReference>